<dbReference type="GO" id="GO:0016787">
    <property type="term" value="F:hydrolase activity"/>
    <property type="evidence" value="ECO:0007669"/>
    <property type="project" value="UniProtKB-KW"/>
</dbReference>
<gene>
    <name evidence="4" type="ORF">ACFFGE_06550</name>
</gene>
<dbReference type="InterPro" id="IPR052172">
    <property type="entry name" value="UxaA_altronate/galactarate_dh"/>
</dbReference>
<comment type="caution">
    <text evidence="4">The sequence shown here is derived from an EMBL/GenBank/DDBJ whole genome shotgun (WGS) entry which is preliminary data.</text>
</comment>
<dbReference type="SMART" id="SM00858">
    <property type="entry name" value="SAF"/>
    <property type="match status" value="1"/>
</dbReference>
<dbReference type="InterPro" id="IPR013974">
    <property type="entry name" value="SAF"/>
</dbReference>
<evidence type="ECO:0000313" key="4">
    <source>
        <dbReference type="EMBL" id="MFC0633535.1"/>
    </source>
</evidence>
<dbReference type="CDD" id="cd11613">
    <property type="entry name" value="SAF_AH_GD"/>
    <property type="match status" value="1"/>
</dbReference>
<proteinExistence type="inferred from homology"/>
<name>A0ABV6R1N7_9CAUL</name>
<evidence type="ECO:0000259" key="3">
    <source>
        <dbReference type="SMART" id="SM00858"/>
    </source>
</evidence>
<accession>A0ABV6R1N7</accession>
<dbReference type="Proteomes" id="UP001589906">
    <property type="component" value="Unassembled WGS sequence"/>
</dbReference>
<reference evidence="4 5" key="1">
    <citation type="submission" date="2024-09" db="EMBL/GenBank/DDBJ databases">
        <authorList>
            <person name="Sun Q."/>
            <person name="Mori K."/>
        </authorList>
    </citation>
    <scope>NUCLEOTIDE SEQUENCE [LARGE SCALE GENOMIC DNA]</scope>
    <source>
        <strain evidence="4 5">NCAIM B.02621</strain>
    </source>
</reference>
<dbReference type="PANTHER" id="PTHR30536:SF5">
    <property type="entry name" value="ALTRONATE DEHYDRATASE"/>
    <property type="match status" value="1"/>
</dbReference>
<dbReference type="Pfam" id="PF08666">
    <property type="entry name" value="SAF"/>
    <property type="match status" value="1"/>
</dbReference>
<keyword evidence="2" id="KW-0456">Lyase</keyword>
<dbReference type="EMBL" id="JBHLSW010000004">
    <property type="protein sequence ID" value="MFC0633535.1"/>
    <property type="molecule type" value="Genomic_DNA"/>
</dbReference>
<dbReference type="PANTHER" id="PTHR30536">
    <property type="entry name" value="ALTRONATE/GALACTARATE DEHYDRATASE"/>
    <property type="match status" value="1"/>
</dbReference>
<sequence length="496" mass="51396">MTLLRLHPGDDVAVALTDLAAGEMVDGLTIVEPVAAGHKIAVHAAPVGTVVRKYGQVIGRASADIAPGAWVHTHNLAMSDADRSAEIGADRRPMPAPIDAPTWSGYRRADGRWGTRNTVAILTSVNCSATVARRIADAFPAEALPEGVDDVAAYTHAAGCGGASLGHDVRLLQRTLAGYARHPNVAAVLIVGLGCEANQIPEWLAAEGLTPGPRLRTLSIQEAGGTLKAIEAGRAIIRDLIDQAATARRAPAPLSGLVVGLQCGGSDGWSGVTANPALGRAVDRLIAHGGSALLSETPEIWGAEHLLLRRATPVTAQALLDRLAWWRDHAEANGMELNNNPSPGNLKGGLTTILEKSLGAVAKAGSAPLEDVIGYAQPMRRRGLTFMDSPGYDPCSATGQIASGANLIAFTTGRGSVFGAKPAPCLKIASNPRLAAWMAEDVDIDASSILDGESVDAVGERIFARLLSLASGAASASEALDLGEAEFVPWQKGAYL</sequence>
<dbReference type="Pfam" id="PF20629">
    <property type="entry name" value="GD_AH_C"/>
    <property type="match status" value="1"/>
</dbReference>
<keyword evidence="5" id="KW-1185">Reference proteome</keyword>
<dbReference type="RefSeq" id="WP_376835446.1">
    <property type="nucleotide sequence ID" value="NZ_JBHLSW010000004.1"/>
</dbReference>
<evidence type="ECO:0000256" key="2">
    <source>
        <dbReference type="ARBA" id="ARBA00023239"/>
    </source>
</evidence>
<evidence type="ECO:0000313" key="5">
    <source>
        <dbReference type="Proteomes" id="UP001589906"/>
    </source>
</evidence>
<dbReference type="InterPro" id="IPR007392">
    <property type="entry name" value="GD_AH_second"/>
</dbReference>
<feature type="domain" description="SAF" evidence="3">
    <location>
        <begin position="10"/>
        <end position="77"/>
    </location>
</feature>
<dbReference type="Gene3D" id="2.30.130.110">
    <property type="match status" value="1"/>
</dbReference>
<keyword evidence="4" id="KW-0378">Hydrolase</keyword>
<protein>
    <submittedName>
        <fullName evidence="4">UxaA family hydrolase</fullName>
    </submittedName>
</protein>
<comment type="similarity">
    <text evidence="1">Belongs to the UxaA family.</text>
</comment>
<dbReference type="Pfam" id="PF04295">
    <property type="entry name" value="GD_AH_second"/>
    <property type="match status" value="1"/>
</dbReference>
<evidence type="ECO:0000256" key="1">
    <source>
        <dbReference type="ARBA" id="ARBA00010986"/>
    </source>
</evidence>
<dbReference type="InterPro" id="IPR048332">
    <property type="entry name" value="GD_AH_C"/>
</dbReference>
<organism evidence="4 5">
    <name type="scientific">Brevundimonas balnearis</name>
    <dbReference type="NCBI Taxonomy" id="1572858"/>
    <lineage>
        <taxon>Bacteria</taxon>
        <taxon>Pseudomonadati</taxon>
        <taxon>Pseudomonadota</taxon>
        <taxon>Alphaproteobacteria</taxon>
        <taxon>Caulobacterales</taxon>
        <taxon>Caulobacteraceae</taxon>
        <taxon>Brevundimonas</taxon>
    </lineage>
</organism>
<dbReference type="InterPro" id="IPR044144">
    <property type="entry name" value="SAF_UxaA/GarD"/>
</dbReference>